<sequence>MRITANPLALAHGCDLNLGFFPTKGGGFMKLEENVELLESAKGLAACGSEAATNWEQPHLVSLFIEIERKLERALRDLDKHPSI</sequence>
<protein>
    <submittedName>
        <fullName evidence="1">Uncharacterized protein</fullName>
    </submittedName>
</protein>
<proteinExistence type="predicted"/>
<evidence type="ECO:0000313" key="1">
    <source>
        <dbReference type="EMBL" id="PMM60668.1"/>
    </source>
</evidence>
<accession>A0A855ISD9</accession>
<evidence type="ECO:0000313" key="2">
    <source>
        <dbReference type="Proteomes" id="UP000235554"/>
    </source>
</evidence>
<gene>
    <name evidence="1" type="ORF">BCT50_22190</name>
</gene>
<dbReference type="AlphaFoldDB" id="A0A855ISD9"/>
<organism evidence="1 2">
    <name type="scientific">Vibrio lentus</name>
    <dbReference type="NCBI Taxonomy" id="136468"/>
    <lineage>
        <taxon>Bacteria</taxon>
        <taxon>Pseudomonadati</taxon>
        <taxon>Pseudomonadota</taxon>
        <taxon>Gammaproteobacteria</taxon>
        <taxon>Vibrionales</taxon>
        <taxon>Vibrionaceae</taxon>
        <taxon>Vibrio</taxon>
    </lineage>
</organism>
<comment type="caution">
    <text evidence="1">The sequence shown here is derived from an EMBL/GenBank/DDBJ whole genome shotgun (WGS) entry which is preliminary data.</text>
</comment>
<dbReference type="Proteomes" id="UP000235554">
    <property type="component" value="Unassembled WGS sequence"/>
</dbReference>
<name>A0A855ISD9_9VIBR</name>
<reference evidence="2" key="1">
    <citation type="submission" date="2016-07" db="EMBL/GenBank/DDBJ databases">
        <title>Nontailed viruses are major unrecognized killers of bacteria in the ocean.</title>
        <authorList>
            <person name="Kauffman K."/>
            <person name="Hussain F."/>
            <person name="Yang J."/>
            <person name="Arevalo P."/>
            <person name="Brown J."/>
            <person name="Cutler M."/>
            <person name="Kelly L."/>
            <person name="Polz M.F."/>
        </authorList>
    </citation>
    <scope>NUCLEOTIDE SEQUENCE [LARGE SCALE GENOMIC DNA]</scope>
    <source>
        <strain evidence="2">10N.261.48.A1</strain>
    </source>
</reference>
<dbReference type="EMBL" id="MCZJ01000010">
    <property type="protein sequence ID" value="PMM60668.1"/>
    <property type="molecule type" value="Genomic_DNA"/>
</dbReference>